<accession>A0ABW3QIC1</accession>
<gene>
    <name evidence="1" type="ORF">ACFQ3T_02255</name>
</gene>
<comment type="caution">
    <text evidence="1">The sequence shown here is derived from an EMBL/GenBank/DDBJ whole genome shotgun (WGS) entry which is preliminary data.</text>
</comment>
<evidence type="ECO:0000313" key="1">
    <source>
        <dbReference type="EMBL" id="MFD1145942.1"/>
    </source>
</evidence>
<proteinExistence type="predicted"/>
<dbReference type="RefSeq" id="WP_380719180.1">
    <property type="nucleotide sequence ID" value="NZ_JBHTLK010000005.1"/>
</dbReference>
<protein>
    <submittedName>
        <fullName evidence="1">Uncharacterized protein</fullName>
    </submittedName>
</protein>
<reference evidence="2" key="1">
    <citation type="journal article" date="2019" name="Int. J. Syst. Evol. Microbiol.">
        <title>The Global Catalogue of Microorganisms (GCM) 10K type strain sequencing project: providing services to taxonomists for standard genome sequencing and annotation.</title>
        <authorList>
            <consortium name="The Broad Institute Genomics Platform"/>
            <consortium name="The Broad Institute Genome Sequencing Center for Infectious Disease"/>
            <person name="Wu L."/>
            <person name="Ma J."/>
        </authorList>
    </citation>
    <scope>NUCLEOTIDE SEQUENCE [LARGE SCALE GENOMIC DNA]</scope>
    <source>
        <strain evidence="2">CCUG 60214</strain>
    </source>
</reference>
<dbReference type="Proteomes" id="UP001597168">
    <property type="component" value="Unassembled WGS sequence"/>
</dbReference>
<evidence type="ECO:0000313" key="2">
    <source>
        <dbReference type="Proteomes" id="UP001597168"/>
    </source>
</evidence>
<keyword evidence="2" id="KW-1185">Reference proteome</keyword>
<sequence>MRPATVIGLVVGVALIGVAVNDSMTPSPRDTRPWIVKTTPLHKGHVGGPGHMECVLVDADGIPVESKLVPLANVPNYADLYAGDPCPSA</sequence>
<organism evidence="1 2">
    <name type="scientific">Saccharothrix hoggarensis</name>
    <dbReference type="NCBI Taxonomy" id="913853"/>
    <lineage>
        <taxon>Bacteria</taxon>
        <taxon>Bacillati</taxon>
        <taxon>Actinomycetota</taxon>
        <taxon>Actinomycetes</taxon>
        <taxon>Pseudonocardiales</taxon>
        <taxon>Pseudonocardiaceae</taxon>
        <taxon>Saccharothrix</taxon>
    </lineage>
</organism>
<name>A0ABW3QIC1_9PSEU</name>
<dbReference type="EMBL" id="JBHTLK010000005">
    <property type="protein sequence ID" value="MFD1145942.1"/>
    <property type="molecule type" value="Genomic_DNA"/>
</dbReference>